<reference evidence="1 2" key="1">
    <citation type="journal article" date="2017" name="ISME J.">
        <title>Energy and carbon metabolisms in a deep terrestrial subsurface fluid microbial community.</title>
        <authorList>
            <person name="Momper L."/>
            <person name="Jungbluth S.P."/>
            <person name="Lee M.D."/>
            <person name="Amend J.P."/>
        </authorList>
    </citation>
    <scope>NUCLEOTIDE SEQUENCE [LARGE SCALE GENOMIC DNA]</scope>
    <source>
        <strain evidence="1">SURF_5</strain>
    </source>
</reference>
<evidence type="ECO:0000313" key="2">
    <source>
        <dbReference type="Proteomes" id="UP000265882"/>
    </source>
</evidence>
<accession>A0A3A4PE30</accession>
<evidence type="ECO:0000313" key="1">
    <source>
        <dbReference type="EMBL" id="RJP26281.1"/>
    </source>
</evidence>
<dbReference type="AlphaFoldDB" id="A0A3A4PE30"/>
<feature type="non-terminal residue" evidence="1">
    <location>
        <position position="1"/>
    </location>
</feature>
<dbReference type="Proteomes" id="UP000265882">
    <property type="component" value="Unassembled WGS sequence"/>
</dbReference>
<sequence length="246" mass="28372">NFNTLRRIQAEDGTVIDEEERFTQLASSEYMLQHLRSVLDAEGREAIEDLPDGIHSGLAKRGEKGLFFSFQAGEEKDKKHFWKYYDLNRKEIIDNRYLISSLIACDKDTPRVVADYEVFKIQEKIIENILKTHQEQRSLQAVPKTVDPAQQVIATTLQGYLNHPDVNRQKATRAIRFLGHPFSSPLVKELKKLHAEFQHSSDIVSFLDNISSMAERYGSIADARIETAPELRREDLRLICFDYICS</sequence>
<organism evidence="1 2">
    <name type="scientific">Abyssobacteria bacterium (strain SURF_5)</name>
    <dbReference type="NCBI Taxonomy" id="2093360"/>
    <lineage>
        <taxon>Bacteria</taxon>
        <taxon>Pseudomonadati</taxon>
        <taxon>Candidatus Hydrogenedentota</taxon>
        <taxon>Candidatus Abyssobacteria</taxon>
    </lineage>
</organism>
<protein>
    <submittedName>
        <fullName evidence="1">Uncharacterized protein</fullName>
    </submittedName>
</protein>
<dbReference type="EMBL" id="QZKU01000010">
    <property type="protein sequence ID" value="RJP26281.1"/>
    <property type="molecule type" value="Genomic_DNA"/>
</dbReference>
<name>A0A3A4PE30_ABYX5</name>
<proteinExistence type="predicted"/>
<comment type="caution">
    <text evidence="1">The sequence shown here is derived from an EMBL/GenBank/DDBJ whole genome shotgun (WGS) entry which is preliminary data.</text>
</comment>
<gene>
    <name evidence="1" type="ORF">C4520_00790</name>
</gene>